<dbReference type="CDD" id="cd06848">
    <property type="entry name" value="GCS_H"/>
    <property type="match status" value="1"/>
</dbReference>
<comment type="caution">
    <text evidence="7">The sequence shown here is derived from an EMBL/GenBank/DDBJ whole genome shotgun (WGS) entry which is preliminary data.</text>
</comment>
<protein>
    <recommendedName>
        <fullName evidence="5">Glycine cleavage system H protein</fullName>
    </recommendedName>
</protein>
<dbReference type="EMBL" id="CASHTH010000420">
    <property type="protein sequence ID" value="CAI8000895.1"/>
    <property type="molecule type" value="Genomic_DNA"/>
</dbReference>
<evidence type="ECO:0000256" key="2">
    <source>
        <dbReference type="ARBA" id="ARBA00022823"/>
    </source>
</evidence>
<accession>A0AA35R2K2</accession>
<dbReference type="InterPro" id="IPR017453">
    <property type="entry name" value="GCV_H_sub"/>
</dbReference>
<dbReference type="Pfam" id="PF01597">
    <property type="entry name" value="GCV_H"/>
    <property type="match status" value="1"/>
</dbReference>
<proteinExistence type="inferred from homology"/>
<keyword evidence="3 5" id="KW-0809">Transit peptide</keyword>
<evidence type="ECO:0000313" key="7">
    <source>
        <dbReference type="EMBL" id="CAI8000895.1"/>
    </source>
</evidence>
<dbReference type="PROSITE" id="PS00189">
    <property type="entry name" value="LIPOYL"/>
    <property type="match status" value="1"/>
</dbReference>
<comment type="function">
    <text evidence="5">The H protein shuttles the methylamine group of glycine from the P protein to the T protein.</text>
</comment>
<dbReference type="NCBIfam" id="TIGR00527">
    <property type="entry name" value="gcvH"/>
    <property type="match status" value="1"/>
</dbReference>
<evidence type="ECO:0000259" key="6">
    <source>
        <dbReference type="PROSITE" id="PS50968"/>
    </source>
</evidence>
<keyword evidence="8" id="KW-1185">Reference proteome</keyword>
<dbReference type="SUPFAM" id="SSF51230">
    <property type="entry name" value="Single hybrid motif"/>
    <property type="match status" value="1"/>
</dbReference>
<organism evidence="7 8">
    <name type="scientific">Geodia barretti</name>
    <name type="common">Barrett's horny sponge</name>
    <dbReference type="NCBI Taxonomy" id="519541"/>
    <lineage>
        <taxon>Eukaryota</taxon>
        <taxon>Metazoa</taxon>
        <taxon>Porifera</taxon>
        <taxon>Demospongiae</taxon>
        <taxon>Heteroscleromorpha</taxon>
        <taxon>Tetractinellida</taxon>
        <taxon>Astrophorina</taxon>
        <taxon>Geodiidae</taxon>
        <taxon>Geodia</taxon>
    </lineage>
</organism>
<dbReference type="InterPro" id="IPR011053">
    <property type="entry name" value="Single_hybrid_motif"/>
</dbReference>
<dbReference type="InterPro" id="IPR033753">
    <property type="entry name" value="GCV_H/Fam206"/>
</dbReference>
<dbReference type="GO" id="GO:0019464">
    <property type="term" value="P:glycine decarboxylation via glycine cleavage system"/>
    <property type="evidence" value="ECO:0007669"/>
    <property type="project" value="UniProtKB-UniRule"/>
</dbReference>
<feature type="modified residue" description="N6-lipoyllysine" evidence="4">
    <location>
        <position position="64"/>
    </location>
</feature>
<dbReference type="Gene3D" id="2.40.50.100">
    <property type="match status" value="1"/>
</dbReference>
<dbReference type="Proteomes" id="UP001174909">
    <property type="component" value="Unassembled WGS sequence"/>
</dbReference>
<dbReference type="HAMAP" id="MF_00272">
    <property type="entry name" value="GcvH"/>
    <property type="match status" value="1"/>
</dbReference>
<comment type="subcellular location">
    <subcellularLocation>
        <location evidence="5">Mitochondrion</location>
    </subcellularLocation>
</comment>
<dbReference type="GO" id="GO:0005739">
    <property type="term" value="C:mitochondrion"/>
    <property type="evidence" value="ECO:0007669"/>
    <property type="project" value="UniProtKB-SubCell"/>
</dbReference>
<dbReference type="GO" id="GO:0009249">
    <property type="term" value="P:protein lipoylation"/>
    <property type="evidence" value="ECO:0007669"/>
    <property type="project" value="TreeGrafter"/>
</dbReference>
<dbReference type="InterPro" id="IPR000089">
    <property type="entry name" value="Biotin_lipoyl"/>
</dbReference>
<dbReference type="NCBIfam" id="NF002270">
    <property type="entry name" value="PRK01202.1"/>
    <property type="match status" value="1"/>
</dbReference>
<dbReference type="InterPro" id="IPR003016">
    <property type="entry name" value="2-oxoA_DH_lipoyl-BS"/>
</dbReference>
<dbReference type="InterPro" id="IPR002930">
    <property type="entry name" value="GCV_H"/>
</dbReference>
<dbReference type="PANTHER" id="PTHR11715:SF3">
    <property type="entry name" value="GLYCINE CLEAVAGE SYSTEM H PROTEIN-RELATED"/>
    <property type="match status" value="1"/>
</dbReference>
<dbReference type="PROSITE" id="PS50968">
    <property type="entry name" value="BIOTINYL_LIPOYL"/>
    <property type="match status" value="1"/>
</dbReference>
<dbReference type="PANTHER" id="PTHR11715">
    <property type="entry name" value="GLYCINE CLEAVAGE SYSTEM H PROTEIN"/>
    <property type="match status" value="1"/>
</dbReference>
<feature type="domain" description="Lipoyl-binding" evidence="6">
    <location>
        <begin position="23"/>
        <end position="105"/>
    </location>
</feature>
<comment type="subunit">
    <text evidence="5">The glycine cleavage system is composed of four proteins: P, T, L and H.</text>
</comment>
<name>A0AA35R2K2_GEOBA</name>
<comment type="cofactor">
    <cofactor evidence="5">
        <name>(R)-lipoate</name>
        <dbReference type="ChEBI" id="CHEBI:83088"/>
    </cofactor>
    <text evidence="5">Binds 1 lipoyl cofactor covalently.</text>
</comment>
<sequence length="134" mass="14831">MEYPEGLRYSREHEWVLVENDDHAVIGISDFAQNELGDVVYVEAPGLGEKISKDDPFGAVESVKAVSDLYAPVSGTVVEVNDTLPETPELINEDPYGEGWIIKVSMSDVAELDDLMNPEEYEAYCEGQDDDDDA</sequence>
<evidence type="ECO:0000256" key="1">
    <source>
        <dbReference type="ARBA" id="ARBA00009249"/>
    </source>
</evidence>
<dbReference type="GO" id="GO:0005960">
    <property type="term" value="C:glycine cleavage complex"/>
    <property type="evidence" value="ECO:0007669"/>
    <property type="project" value="UniProtKB-UniRule"/>
</dbReference>
<keyword evidence="2 4" id="KW-0450">Lipoyl</keyword>
<comment type="similarity">
    <text evidence="1 5">Belongs to the GcvH family.</text>
</comment>
<evidence type="ECO:0000256" key="4">
    <source>
        <dbReference type="PIRSR" id="PIRSR617453-50"/>
    </source>
</evidence>
<dbReference type="AlphaFoldDB" id="A0AA35R2K2"/>
<evidence type="ECO:0000256" key="5">
    <source>
        <dbReference type="RuleBase" id="RU364055"/>
    </source>
</evidence>
<reference evidence="7" key="1">
    <citation type="submission" date="2023-03" db="EMBL/GenBank/DDBJ databases">
        <authorList>
            <person name="Steffen K."/>
            <person name="Cardenas P."/>
        </authorList>
    </citation>
    <scope>NUCLEOTIDE SEQUENCE</scope>
</reference>
<evidence type="ECO:0000256" key="3">
    <source>
        <dbReference type="ARBA" id="ARBA00022946"/>
    </source>
</evidence>
<gene>
    <name evidence="7" type="ORF">GBAR_LOCUS3051</name>
</gene>
<evidence type="ECO:0000313" key="8">
    <source>
        <dbReference type="Proteomes" id="UP001174909"/>
    </source>
</evidence>
<keyword evidence="5" id="KW-0496">Mitochondrion</keyword>